<name>M3Y431_MUSPF</name>
<dbReference type="HOGENOM" id="CLU_1055741_0_0_1"/>
<dbReference type="EMBL" id="AEYP01068439">
    <property type="status" value="NOT_ANNOTATED_CDS"/>
    <property type="molecule type" value="Genomic_DNA"/>
</dbReference>
<sequence>TRLPSPSGQTFHPSRLVSSFVKRGCCREVCRTEPPPLGSIPAAALPKPPPRRVAARGFKERGPGVWTAGEGRSVHVCVCVGGQTPSAALNSAGRKSSLHLGFFFREAGIPDRPHLAGGRLRGQRGARPRRSGTPGSARFRAREPARHHVGLGAGAEARAEPRLGGSRPARASAAGAPAEVRAPVAADLDEEPEPEGCLLPKLHQPRSFLVNLGGLRTTRLPESTPLSSLPRVGILSCQEPAGELQRQESPNEEKDHLSLPLTWG</sequence>
<feature type="compositionally biased region" description="Basic and acidic residues" evidence="1">
    <location>
        <begin position="245"/>
        <end position="257"/>
    </location>
</feature>
<protein>
    <submittedName>
        <fullName evidence="2">Uncharacterized protein</fullName>
    </submittedName>
</protein>
<dbReference type="InParanoid" id="M3Y431"/>
<dbReference type="Ensembl" id="ENSMPUT00000006189.1">
    <property type="protein sequence ID" value="ENSMPUP00000006082.1"/>
    <property type="gene ID" value="ENSMPUG00000006134.1"/>
</dbReference>
<dbReference type="EMBL" id="AEYP01068441">
    <property type="status" value="NOT_ANNOTATED_CDS"/>
    <property type="molecule type" value="Genomic_DNA"/>
</dbReference>
<evidence type="ECO:0000313" key="2">
    <source>
        <dbReference type="Ensembl" id="ENSMPUP00000006082.1"/>
    </source>
</evidence>
<evidence type="ECO:0000256" key="1">
    <source>
        <dbReference type="SAM" id="MobiDB-lite"/>
    </source>
</evidence>
<feature type="compositionally biased region" description="Basic residues" evidence="1">
    <location>
        <begin position="121"/>
        <end position="130"/>
    </location>
</feature>
<accession>M3Y431</accession>
<proteinExistence type="predicted"/>
<reference evidence="2" key="1">
    <citation type="submission" date="2024-06" db="UniProtKB">
        <authorList>
            <consortium name="Ensembl"/>
        </authorList>
    </citation>
    <scope>IDENTIFICATION</scope>
</reference>
<dbReference type="AlphaFoldDB" id="M3Y431"/>
<dbReference type="EMBL" id="AEYP01068440">
    <property type="status" value="NOT_ANNOTATED_CDS"/>
    <property type="molecule type" value="Genomic_DNA"/>
</dbReference>
<feature type="region of interest" description="Disordered" evidence="1">
    <location>
        <begin position="113"/>
        <end position="181"/>
    </location>
</feature>
<dbReference type="EMBL" id="AEYP01068442">
    <property type="status" value="NOT_ANNOTATED_CDS"/>
    <property type="molecule type" value="Genomic_DNA"/>
</dbReference>
<feature type="region of interest" description="Disordered" evidence="1">
    <location>
        <begin position="239"/>
        <end position="264"/>
    </location>
</feature>
<feature type="compositionally biased region" description="Low complexity" evidence="1">
    <location>
        <begin position="164"/>
        <end position="181"/>
    </location>
</feature>
<organism evidence="2">
    <name type="scientific">Mustela putorius furo</name>
    <name type="common">European domestic ferret</name>
    <name type="synonym">Mustela furo</name>
    <dbReference type="NCBI Taxonomy" id="9669"/>
    <lineage>
        <taxon>Eukaryota</taxon>
        <taxon>Metazoa</taxon>
        <taxon>Chordata</taxon>
        <taxon>Craniata</taxon>
        <taxon>Vertebrata</taxon>
        <taxon>Euteleostomi</taxon>
        <taxon>Mammalia</taxon>
        <taxon>Eutheria</taxon>
        <taxon>Laurasiatheria</taxon>
        <taxon>Carnivora</taxon>
        <taxon>Caniformia</taxon>
        <taxon>Musteloidea</taxon>
        <taxon>Mustelidae</taxon>
        <taxon>Mustelinae</taxon>
        <taxon>Mustela</taxon>
    </lineage>
</organism>